<dbReference type="Proteomes" id="UP000695022">
    <property type="component" value="Unplaced"/>
</dbReference>
<dbReference type="InterPro" id="IPR033616">
    <property type="entry name" value="BLTP1"/>
</dbReference>
<feature type="compositionally biased region" description="Polar residues" evidence="1">
    <location>
        <begin position="281"/>
        <end position="290"/>
    </location>
</feature>
<evidence type="ECO:0000259" key="2">
    <source>
        <dbReference type="Pfam" id="PF25039"/>
    </source>
</evidence>
<dbReference type="InterPro" id="IPR056741">
    <property type="entry name" value="BLTP1_M"/>
</dbReference>
<dbReference type="RefSeq" id="XP_014679660.1">
    <property type="nucleotide sequence ID" value="XM_014824174.1"/>
</dbReference>
<accession>A0ABM1F5D9</accession>
<sequence>MCECGLENIEVGIVKRIGFSDGAGGCGGGSEETLIDGKGRRACSEGGGGGGRGLPAVPSDVSEYGSSINDGTLKVGRSLATCQIFSQLDWHLLSTATPAIDAWLNPGDKFVQAVKRLLRETRHRSNSVLACMMTEALDIRAIHVSRKAKSSKVAPLSRVLLDDPSCQLMNVLHRYLLHTNLSDIEASVNTDVAPDLRTLQRGLMALTRQWKRLVYMPAVMQATIAGRLHKHGFHPQQQHRRRGNAADSITDDDDDTPGSGTETGEGEGVGGSPLKTLGYGYQQSTSTGNLFNRKRKKQNEADRPLHQDSPGVLLASRDSLDMKPTGVAMATAASDNDFCCSVSSVSIDPNTGEARYSFSHPHRSHATAAAVATATGMQDAAGGGGGVSDAVSEDDLYHWMKRQQEQQELMDGRRDVSPRTDTMPTPPTQEDIVPPAAELEQEEGGDDYLTDSAVGEQMHIVQSDALRRQKARATFPVHLNPDIGRPQFECDGIRVVALLRELEDLASRGGAPTSSGGAPATRTADLFLHSVDEFGRRPTSTLITFEVVCNNIMQHVNMPMLRLLHQ</sequence>
<feature type="region of interest" description="Disordered" evidence="1">
    <location>
        <begin position="231"/>
        <end position="313"/>
    </location>
</feature>
<feature type="non-terminal residue" evidence="4">
    <location>
        <position position="566"/>
    </location>
</feature>
<dbReference type="PANTHER" id="PTHR31640:SF1">
    <property type="entry name" value="BRIDGE-LIKE LIPID TRANSFER PROTEIN FAMILY MEMBER 1"/>
    <property type="match status" value="1"/>
</dbReference>
<organism evidence="3 4">
    <name type="scientific">Priapulus caudatus</name>
    <name type="common">Priapulid worm</name>
    <dbReference type="NCBI Taxonomy" id="37621"/>
    <lineage>
        <taxon>Eukaryota</taxon>
        <taxon>Metazoa</taxon>
        <taxon>Ecdysozoa</taxon>
        <taxon>Scalidophora</taxon>
        <taxon>Priapulida</taxon>
        <taxon>Priapulimorpha</taxon>
        <taxon>Priapulimorphida</taxon>
        <taxon>Priapulidae</taxon>
        <taxon>Priapulus</taxon>
    </lineage>
</organism>
<dbReference type="Pfam" id="PF25039">
    <property type="entry name" value="BLTP1_M"/>
    <property type="match status" value="1"/>
</dbReference>
<evidence type="ECO:0000313" key="3">
    <source>
        <dbReference type="Proteomes" id="UP000695022"/>
    </source>
</evidence>
<feature type="region of interest" description="Disordered" evidence="1">
    <location>
        <begin position="404"/>
        <end position="444"/>
    </location>
</feature>
<dbReference type="GeneID" id="106819561"/>
<feature type="compositionally biased region" description="Basic and acidic residues" evidence="1">
    <location>
        <begin position="404"/>
        <end position="418"/>
    </location>
</feature>
<proteinExistence type="predicted"/>
<protein>
    <submittedName>
        <fullName evidence="4">Uncharacterized protein LOC106819561</fullName>
    </submittedName>
</protein>
<feature type="domain" description="Bridge-like lipid transfer protein family member 1 middle region" evidence="2">
    <location>
        <begin position="89"/>
        <end position="237"/>
    </location>
</feature>
<gene>
    <name evidence="4" type="primary">LOC106819561</name>
</gene>
<reference evidence="4" key="1">
    <citation type="submission" date="2025-08" db="UniProtKB">
        <authorList>
            <consortium name="RefSeq"/>
        </authorList>
    </citation>
    <scope>IDENTIFICATION</scope>
</reference>
<feature type="compositionally biased region" description="Gly residues" evidence="1">
    <location>
        <begin position="261"/>
        <end position="271"/>
    </location>
</feature>
<name>A0ABM1F5D9_PRICU</name>
<evidence type="ECO:0000256" key="1">
    <source>
        <dbReference type="SAM" id="MobiDB-lite"/>
    </source>
</evidence>
<evidence type="ECO:0000313" key="4">
    <source>
        <dbReference type="RefSeq" id="XP_014679660.1"/>
    </source>
</evidence>
<dbReference type="PANTHER" id="PTHR31640">
    <property type="entry name" value="TRANSMEMBRANE PROTEIN KIAA1109"/>
    <property type="match status" value="1"/>
</dbReference>
<keyword evidence="3" id="KW-1185">Reference proteome</keyword>
<feature type="compositionally biased region" description="Basic residues" evidence="1">
    <location>
        <begin position="231"/>
        <end position="243"/>
    </location>
</feature>